<proteinExistence type="predicted"/>
<accession>A0A0N4ZRM1</accession>
<evidence type="ECO:0000313" key="2">
    <source>
        <dbReference type="WBParaSite" id="PTRK_0001115500.1"/>
    </source>
</evidence>
<dbReference type="AlphaFoldDB" id="A0A0N4ZRM1"/>
<sequence length="150" mass="17812">MNEKLIREFLEQVKKDKFNEKEDLKGSERVISEENNINDVYSISSDKPNKDDDFLEAFENFAKIICPKVISNELQCEHMKKSLKQKKVKLQNRPIYEDNGYMNYESEPELINKYTYTRITLAESLKTMRELRSKDEDLKKSKCLLGRSFK</sequence>
<keyword evidence="1" id="KW-1185">Reference proteome</keyword>
<name>A0A0N4ZRM1_PARTI</name>
<reference evidence="2" key="1">
    <citation type="submission" date="2017-02" db="UniProtKB">
        <authorList>
            <consortium name="WormBaseParasite"/>
        </authorList>
    </citation>
    <scope>IDENTIFICATION</scope>
</reference>
<protein>
    <submittedName>
        <fullName evidence="2">Uncharacterized protein</fullName>
    </submittedName>
</protein>
<evidence type="ECO:0000313" key="1">
    <source>
        <dbReference type="Proteomes" id="UP000038045"/>
    </source>
</evidence>
<dbReference type="WBParaSite" id="PTRK_0001115500.1">
    <property type="protein sequence ID" value="PTRK_0001115500.1"/>
    <property type="gene ID" value="PTRK_0001115500"/>
</dbReference>
<dbReference type="Proteomes" id="UP000038045">
    <property type="component" value="Unplaced"/>
</dbReference>
<organism evidence="1 2">
    <name type="scientific">Parastrongyloides trichosuri</name>
    <name type="common">Possum-specific nematode worm</name>
    <dbReference type="NCBI Taxonomy" id="131310"/>
    <lineage>
        <taxon>Eukaryota</taxon>
        <taxon>Metazoa</taxon>
        <taxon>Ecdysozoa</taxon>
        <taxon>Nematoda</taxon>
        <taxon>Chromadorea</taxon>
        <taxon>Rhabditida</taxon>
        <taxon>Tylenchina</taxon>
        <taxon>Panagrolaimomorpha</taxon>
        <taxon>Strongyloidoidea</taxon>
        <taxon>Strongyloididae</taxon>
        <taxon>Parastrongyloides</taxon>
    </lineage>
</organism>